<accession>A0ABQ3U463</accession>
<protein>
    <recommendedName>
        <fullName evidence="1">Lipocalin-like domain-containing protein</fullName>
    </recommendedName>
</protein>
<dbReference type="Proteomes" id="UP001054854">
    <property type="component" value="Unassembled WGS sequence"/>
</dbReference>
<reference evidence="2" key="1">
    <citation type="submission" date="2024-05" db="EMBL/GenBank/DDBJ databases">
        <title>Whole genome shotgun sequence of Streptomyces hygroscopicus NBRC 113678.</title>
        <authorList>
            <person name="Komaki H."/>
            <person name="Tamura T."/>
        </authorList>
    </citation>
    <scope>NUCLEOTIDE SEQUENCE</scope>
    <source>
        <strain evidence="2">N11-34</strain>
    </source>
</reference>
<dbReference type="Pfam" id="PF13924">
    <property type="entry name" value="Lipocalin_5"/>
    <property type="match status" value="1"/>
</dbReference>
<evidence type="ECO:0000313" key="2">
    <source>
        <dbReference type="EMBL" id="GHJ30388.1"/>
    </source>
</evidence>
<keyword evidence="3" id="KW-1185">Reference proteome</keyword>
<feature type="domain" description="Lipocalin-like" evidence="1">
    <location>
        <begin position="28"/>
        <end position="161"/>
    </location>
</feature>
<gene>
    <name evidence="2" type="ORF">TPA0910_48210</name>
</gene>
<evidence type="ECO:0000313" key="3">
    <source>
        <dbReference type="Proteomes" id="UP001054854"/>
    </source>
</evidence>
<dbReference type="InterPro" id="IPR024311">
    <property type="entry name" value="Lipocalin-like"/>
</dbReference>
<proteinExistence type="predicted"/>
<comment type="caution">
    <text evidence="2">The sequence shown here is derived from an EMBL/GenBank/DDBJ whole genome shotgun (WGS) entry which is preliminary data.</text>
</comment>
<name>A0ABQ3U463_STRHY</name>
<evidence type="ECO:0000259" key="1">
    <source>
        <dbReference type="Pfam" id="PF13924"/>
    </source>
</evidence>
<sequence>MEITGRTGPLFLLERPHVMHSGTPRHLVGSWRLVSYRLTGSDAAYPLGKDAHGLIIYTDDGHMSVQISAPGRSAYTDGEVHGGTGAEQAEAARGYLAYAGTYTVTDDIVEHHVEHSLFPNWENTVLPRQATLDENHRLHLKLVKPVIVDGQERGGVLTWER</sequence>
<organism evidence="2 3">
    <name type="scientific">Streptomyces hygroscopicus</name>
    <dbReference type="NCBI Taxonomy" id="1912"/>
    <lineage>
        <taxon>Bacteria</taxon>
        <taxon>Bacillati</taxon>
        <taxon>Actinomycetota</taxon>
        <taxon>Actinomycetes</taxon>
        <taxon>Kitasatosporales</taxon>
        <taxon>Streptomycetaceae</taxon>
        <taxon>Streptomyces</taxon>
        <taxon>Streptomyces violaceusniger group</taxon>
    </lineage>
</organism>
<dbReference type="EMBL" id="BNEK01000005">
    <property type="protein sequence ID" value="GHJ30388.1"/>
    <property type="molecule type" value="Genomic_DNA"/>
</dbReference>